<evidence type="ECO:0000313" key="3">
    <source>
        <dbReference type="EMBL" id="EPE32675.1"/>
    </source>
</evidence>
<dbReference type="eggNOG" id="ENOG502SPS8">
    <property type="taxonomic scope" value="Eukaryota"/>
</dbReference>
<dbReference type="GeneID" id="19466861"/>
<dbReference type="AlphaFoldDB" id="S3D4D4"/>
<name>S3D4D4_GLAL2</name>
<sequence>MFATKLKDLLALGTILTTFSTVVADSRNFNPTGAGCVDQSGFLSCYQTQASAAVDCENFCVTSTKKGSSAAESCSKGCGGKWLAANIGCWIQSCWNEVYSCEYQLAAISYFGGTGLVQDTKIPFYPPPDNASAGSCSCNLGHVYGNITVVDASLACTAVVSTGDVNGVYSCQCCQYGYPISNSLNECPKSDLSVIGFPEAIVSTNNIISGSKDKCAILNSSPNKCVSEYKFPWVGSTTYNPLSLPTTIGKEPLSNTAGNAFTKIASVYTLSLFPAYSSVITPIAFNAQAGVPTGTVDVIAATADGTPTARNTATKSATSSKSGATGVSGSVTSAPTATSTPSGAQRSYGRNWLWFGSLVFAALFYLI</sequence>
<keyword evidence="2" id="KW-0732">Signal</keyword>
<dbReference type="OrthoDB" id="3538998at2759"/>
<keyword evidence="4" id="KW-1185">Reference proteome</keyword>
<feature type="compositionally biased region" description="Low complexity" evidence="1">
    <location>
        <begin position="312"/>
        <end position="343"/>
    </location>
</feature>
<evidence type="ECO:0000256" key="1">
    <source>
        <dbReference type="SAM" id="MobiDB-lite"/>
    </source>
</evidence>
<feature type="signal peptide" evidence="2">
    <location>
        <begin position="1"/>
        <end position="24"/>
    </location>
</feature>
<evidence type="ECO:0000313" key="4">
    <source>
        <dbReference type="Proteomes" id="UP000016922"/>
    </source>
</evidence>
<proteinExistence type="predicted"/>
<evidence type="ECO:0000256" key="2">
    <source>
        <dbReference type="SAM" id="SignalP"/>
    </source>
</evidence>
<dbReference type="EMBL" id="KE145359">
    <property type="protein sequence ID" value="EPE32675.1"/>
    <property type="molecule type" value="Genomic_DNA"/>
</dbReference>
<dbReference type="OMA" id="CEYQYLV"/>
<accession>S3D4D4</accession>
<gene>
    <name evidence="3" type="ORF">GLAREA_07809</name>
</gene>
<dbReference type="HOGENOM" id="CLU_053555_1_1_1"/>
<feature type="region of interest" description="Disordered" evidence="1">
    <location>
        <begin position="308"/>
        <end position="345"/>
    </location>
</feature>
<organism evidence="3 4">
    <name type="scientific">Glarea lozoyensis (strain ATCC 20868 / MF5171)</name>
    <dbReference type="NCBI Taxonomy" id="1116229"/>
    <lineage>
        <taxon>Eukaryota</taxon>
        <taxon>Fungi</taxon>
        <taxon>Dikarya</taxon>
        <taxon>Ascomycota</taxon>
        <taxon>Pezizomycotina</taxon>
        <taxon>Leotiomycetes</taxon>
        <taxon>Helotiales</taxon>
        <taxon>Helotiaceae</taxon>
        <taxon>Glarea</taxon>
    </lineage>
</organism>
<protein>
    <submittedName>
        <fullName evidence="3">Uncharacterized protein</fullName>
    </submittedName>
</protein>
<dbReference type="Proteomes" id="UP000016922">
    <property type="component" value="Unassembled WGS sequence"/>
</dbReference>
<feature type="chain" id="PRO_5004507772" evidence="2">
    <location>
        <begin position="25"/>
        <end position="367"/>
    </location>
</feature>
<reference evidence="3 4" key="1">
    <citation type="journal article" date="2013" name="BMC Genomics">
        <title>Genomics-driven discovery of the pneumocandin biosynthetic gene cluster in the fungus Glarea lozoyensis.</title>
        <authorList>
            <person name="Chen L."/>
            <person name="Yue Q."/>
            <person name="Zhang X."/>
            <person name="Xiang M."/>
            <person name="Wang C."/>
            <person name="Li S."/>
            <person name="Che Y."/>
            <person name="Ortiz-Lopez F.J."/>
            <person name="Bills G.F."/>
            <person name="Liu X."/>
            <person name="An Z."/>
        </authorList>
    </citation>
    <scope>NUCLEOTIDE SEQUENCE [LARGE SCALE GENOMIC DNA]</scope>
    <source>
        <strain evidence="4">ATCC 20868 / MF5171</strain>
    </source>
</reference>
<dbReference type="KEGG" id="glz:GLAREA_07809"/>
<dbReference type="RefSeq" id="XP_008080687.1">
    <property type="nucleotide sequence ID" value="XM_008082496.1"/>
</dbReference>